<feature type="region of interest" description="Disordered" evidence="1">
    <location>
        <begin position="283"/>
        <end position="311"/>
    </location>
</feature>
<dbReference type="GO" id="GO:0006914">
    <property type="term" value="P:autophagy"/>
    <property type="evidence" value="ECO:0007669"/>
    <property type="project" value="InterPro"/>
</dbReference>
<dbReference type="InterPro" id="IPR048382">
    <property type="entry name" value="BCAS3_WD40"/>
</dbReference>
<evidence type="ECO:0000313" key="3">
    <source>
        <dbReference type="EnsemblMetazoa" id="G21147.1:cds"/>
    </source>
</evidence>
<dbReference type="InterPro" id="IPR036322">
    <property type="entry name" value="WD40_repeat_dom_sf"/>
</dbReference>
<keyword evidence="4" id="KW-1185">Reference proteome</keyword>
<protein>
    <recommendedName>
        <fullName evidence="2">BCAS3 WD40 domain-containing protein</fullName>
    </recommendedName>
</protein>
<sequence>MAADSPKRNMKLSHNVIRPQAFSEKSVMESVVDFISDVVPQAYTGNSKPEDKERIQWVQFAKSDINDVASNPDLNTNESKGVPLLLILGYGNGVQVWNIATNGEAQEVLSLRQGPIRIFRVLPTPTQVFENPDQYHYKRPLAALCDSTSAGQPYCSVKFISLRTGDEVHSVSFKTHSVLNIECNKRVIVVVFQEKLSVFDSCSLRQLFWVMNCFPNSGPIINPIALGTRWLAYADKRLVPIHQSCGGMSGDGSQSYAATVNLSNMDITSDEVDLESLKIQPARSSPVAMPNARPAYRRTGSDSTSSPGKNSTPLLIEAGSFDQSPNLCDVYSSWAESTVAKQPRGSEEFDEKMKENLAEAMLESPMKEGGPSCISHDVFVGSNENLSTSSGSSIGLTREHVMDPMFSTSNESPDSS</sequence>
<feature type="compositionally biased region" description="Polar residues" evidence="1">
    <location>
        <begin position="301"/>
        <end position="311"/>
    </location>
</feature>
<feature type="domain" description="BCAS3 WD40" evidence="2">
    <location>
        <begin position="53"/>
        <end position="262"/>
    </location>
</feature>
<evidence type="ECO:0000259" key="2">
    <source>
        <dbReference type="Pfam" id="PF21034"/>
    </source>
</evidence>
<reference evidence="3" key="1">
    <citation type="submission" date="2022-08" db="UniProtKB">
        <authorList>
            <consortium name="EnsemblMetazoa"/>
        </authorList>
    </citation>
    <scope>IDENTIFICATION</scope>
    <source>
        <strain evidence="3">05x7-T-G4-1.051#20</strain>
    </source>
</reference>
<accession>A0A8W8JUT4</accession>
<evidence type="ECO:0000313" key="4">
    <source>
        <dbReference type="Proteomes" id="UP000005408"/>
    </source>
</evidence>
<dbReference type="PANTHER" id="PTHR13268">
    <property type="entry name" value="BREAST CARCINOMA AMPLIFIED SEQUENCE 3"/>
    <property type="match status" value="1"/>
</dbReference>
<feature type="region of interest" description="Disordered" evidence="1">
    <location>
        <begin position="384"/>
        <end position="416"/>
    </location>
</feature>
<dbReference type="AlphaFoldDB" id="A0A8W8JUT4"/>
<dbReference type="SUPFAM" id="SSF50978">
    <property type="entry name" value="WD40 repeat-like"/>
    <property type="match status" value="1"/>
</dbReference>
<dbReference type="Pfam" id="PF21034">
    <property type="entry name" value="BCAS3_WD40"/>
    <property type="match status" value="1"/>
</dbReference>
<organism evidence="3 4">
    <name type="scientific">Magallana gigas</name>
    <name type="common">Pacific oyster</name>
    <name type="synonym">Crassostrea gigas</name>
    <dbReference type="NCBI Taxonomy" id="29159"/>
    <lineage>
        <taxon>Eukaryota</taxon>
        <taxon>Metazoa</taxon>
        <taxon>Spiralia</taxon>
        <taxon>Lophotrochozoa</taxon>
        <taxon>Mollusca</taxon>
        <taxon>Bivalvia</taxon>
        <taxon>Autobranchia</taxon>
        <taxon>Pteriomorphia</taxon>
        <taxon>Ostreida</taxon>
        <taxon>Ostreoidea</taxon>
        <taxon>Ostreidae</taxon>
        <taxon>Magallana</taxon>
    </lineage>
</organism>
<dbReference type="EnsemblMetazoa" id="G21147.1">
    <property type="protein sequence ID" value="G21147.1:cds"/>
    <property type="gene ID" value="G21147"/>
</dbReference>
<dbReference type="Proteomes" id="UP000005408">
    <property type="component" value="Unassembled WGS sequence"/>
</dbReference>
<dbReference type="GO" id="GO:0005737">
    <property type="term" value="C:cytoplasm"/>
    <property type="evidence" value="ECO:0007669"/>
    <property type="project" value="TreeGrafter"/>
</dbReference>
<feature type="compositionally biased region" description="Low complexity" evidence="1">
    <location>
        <begin position="384"/>
        <end position="396"/>
    </location>
</feature>
<dbReference type="PANTHER" id="PTHR13268:SF0">
    <property type="entry name" value="BCAS3 MICROTUBULE ASSOCIATED CELL MIGRATION FACTOR"/>
    <property type="match status" value="1"/>
</dbReference>
<dbReference type="InterPro" id="IPR045142">
    <property type="entry name" value="BCAS3-like"/>
</dbReference>
<proteinExistence type="predicted"/>
<name>A0A8W8JUT4_MAGGI</name>
<dbReference type="GO" id="GO:0042594">
    <property type="term" value="P:response to starvation"/>
    <property type="evidence" value="ECO:0007669"/>
    <property type="project" value="TreeGrafter"/>
</dbReference>
<evidence type="ECO:0000256" key="1">
    <source>
        <dbReference type="SAM" id="MobiDB-lite"/>
    </source>
</evidence>
<feature type="compositionally biased region" description="Polar residues" evidence="1">
    <location>
        <begin position="406"/>
        <end position="416"/>
    </location>
</feature>